<dbReference type="InterPro" id="IPR041517">
    <property type="entry name" value="DEGP_PDZ"/>
</dbReference>
<comment type="caution">
    <text evidence="7">The sequence shown here is derived from an EMBL/GenBank/DDBJ whole genome shotgun (WGS) entry which is preliminary data.</text>
</comment>
<name>A0A8S2H7J5_9BILA</name>
<dbReference type="Gene3D" id="2.30.42.10">
    <property type="match status" value="1"/>
</dbReference>
<keyword evidence="3" id="KW-0378">Hydrolase</keyword>
<dbReference type="InterPro" id="IPR043504">
    <property type="entry name" value="Peptidase_S1_PA_chymotrypsin"/>
</dbReference>
<dbReference type="InterPro" id="IPR046449">
    <property type="entry name" value="DEGP_PDZ_sf"/>
</dbReference>
<evidence type="ECO:0000313" key="7">
    <source>
        <dbReference type="EMBL" id="CAF3588370.1"/>
    </source>
</evidence>
<dbReference type="Gene3D" id="2.40.10.10">
    <property type="entry name" value="Trypsin-like serine proteases"/>
    <property type="match status" value="2"/>
</dbReference>
<dbReference type="GO" id="GO:0004252">
    <property type="term" value="F:serine-type endopeptidase activity"/>
    <property type="evidence" value="ECO:0007669"/>
    <property type="project" value="InterPro"/>
</dbReference>
<evidence type="ECO:0000256" key="4">
    <source>
        <dbReference type="ARBA" id="ARBA00022825"/>
    </source>
</evidence>
<dbReference type="PRINTS" id="PR00834">
    <property type="entry name" value="PROTEASES2C"/>
</dbReference>
<dbReference type="Pfam" id="PF17815">
    <property type="entry name" value="PDZ_3"/>
    <property type="match status" value="1"/>
</dbReference>
<dbReference type="AlphaFoldDB" id="A0A8S2H7J5"/>
<evidence type="ECO:0000256" key="3">
    <source>
        <dbReference type="ARBA" id="ARBA00022801"/>
    </source>
</evidence>
<dbReference type="InterPro" id="IPR001940">
    <property type="entry name" value="Peptidase_S1C"/>
</dbReference>
<reference evidence="7" key="1">
    <citation type="submission" date="2021-02" db="EMBL/GenBank/DDBJ databases">
        <authorList>
            <person name="Nowell W R."/>
        </authorList>
    </citation>
    <scope>NUCLEOTIDE SEQUENCE</scope>
</reference>
<dbReference type="Gene3D" id="3.20.190.20">
    <property type="match status" value="1"/>
</dbReference>
<keyword evidence="4" id="KW-0720">Serine protease</keyword>
<dbReference type="SUPFAM" id="SSF50494">
    <property type="entry name" value="Trypsin-like serine proteases"/>
    <property type="match status" value="1"/>
</dbReference>
<evidence type="ECO:0000259" key="5">
    <source>
        <dbReference type="Pfam" id="PF17815"/>
    </source>
</evidence>
<keyword evidence="2" id="KW-0645">Protease</keyword>
<dbReference type="EMBL" id="CAJOBA010001307">
    <property type="protein sequence ID" value="CAF3588370.1"/>
    <property type="molecule type" value="Genomic_DNA"/>
</dbReference>
<evidence type="ECO:0000256" key="2">
    <source>
        <dbReference type="ARBA" id="ARBA00022670"/>
    </source>
</evidence>
<sequence length="588" mass="66230">MDDQFFNRAWIAIAIGVLRSRIKNFRDTSSRLRIITITQNKAIVLNNQSSVDGITTTPSSPVTDDHHPPNEETIISPDSTPVIRISVEHSRQPSLTQSLDHDAIESLELVLNSVVKVFCTSTPCNFYLPWQMKHQKTKTASGFIIKNKWILSNAHAVTNASSIRIRKHGDATKYSARILYIAHECDLVIMTVDEQKFWLGLEPLTFCSDIPRLQESVTVVGFPIGGDNLSVTKGIVSRVVMSTYSHSKETLLSVQIDAAINPGNSGGPAIQGKHVVGMAFQGQAQAQSIGFIIPVCVIKHVLDDIELHGCYTAFPCMSFNWQKLENESLREYLKIPNDKHGILMTSIDPACILSQVLKKYDVITALDGVPIADDGTVYFRRGERLYFTYMEKSKFVGDTMRFTIIREGKELNILSSLEYIEPLVPKQLHDKHPEYLIYGGIVFTVLSQSYLQEYGEDDWYRKAPTNLVNLTYFSLKEQSDTQIVVLNQILVDDIVNYGISNGSFSNCILETMNDVKIRSIRHLAQEIDRLSNTESGNEYIRFGLDHNQLIIISCERAKKSEARILKQNSISQPRSEHLMSVRLSSKVI</sequence>
<dbReference type="EMBL" id="CAJNOK010001307">
    <property type="protein sequence ID" value="CAF0804773.1"/>
    <property type="molecule type" value="Genomic_DNA"/>
</dbReference>
<protein>
    <recommendedName>
        <fullName evidence="5">Protease Do-like PDZ domain-containing protein</fullName>
    </recommendedName>
</protein>
<evidence type="ECO:0000256" key="1">
    <source>
        <dbReference type="ARBA" id="ARBA00010541"/>
    </source>
</evidence>
<dbReference type="InterPro" id="IPR036034">
    <property type="entry name" value="PDZ_sf"/>
</dbReference>
<dbReference type="InterPro" id="IPR009003">
    <property type="entry name" value="Peptidase_S1_PA"/>
</dbReference>
<dbReference type="Pfam" id="PF13365">
    <property type="entry name" value="Trypsin_2"/>
    <property type="match status" value="1"/>
</dbReference>
<evidence type="ECO:0000313" key="8">
    <source>
        <dbReference type="Proteomes" id="UP000682733"/>
    </source>
</evidence>
<dbReference type="Proteomes" id="UP000677228">
    <property type="component" value="Unassembled WGS sequence"/>
</dbReference>
<evidence type="ECO:0000313" key="6">
    <source>
        <dbReference type="EMBL" id="CAF0804773.1"/>
    </source>
</evidence>
<dbReference type="GO" id="GO:0006508">
    <property type="term" value="P:proteolysis"/>
    <property type="evidence" value="ECO:0007669"/>
    <property type="project" value="UniProtKB-KW"/>
</dbReference>
<proteinExistence type="inferred from homology"/>
<organism evidence="7 8">
    <name type="scientific">Didymodactylos carnosus</name>
    <dbReference type="NCBI Taxonomy" id="1234261"/>
    <lineage>
        <taxon>Eukaryota</taxon>
        <taxon>Metazoa</taxon>
        <taxon>Spiralia</taxon>
        <taxon>Gnathifera</taxon>
        <taxon>Rotifera</taxon>
        <taxon>Eurotatoria</taxon>
        <taxon>Bdelloidea</taxon>
        <taxon>Philodinida</taxon>
        <taxon>Philodinidae</taxon>
        <taxon>Didymodactylos</taxon>
    </lineage>
</organism>
<dbReference type="Proteomes" id="UP000682733">
    <property type="component" value="Unassembled WGS sequence"/>
</dbReference>
<accession>A0A8S2H7J5</accession>
<feature type="domain" description="Protease Do-like PDZ" evidence="5">
    <location>
        <begin position="424"/>
        <end position="577"/>
    </location>
</feature>
<dbReference type="PANTHER" id="PTHR45980">
    <property type="match status" value="1"/>
</dbReference>
<comment type="similarity">
    <text evidence="1">Belongs to the peptidase S1C family.</text>
</comment>
<dbReference type="PANTHER" id="PTHR45980:SF9">
    <property type="entry name" value="PROTEASE DO-LIKE 10, MITOCHONDRIAL-RELATED"/>
    <property type="match status" value="1"/>
</dbReference>
<gene>
    <name evidence="6" type="ORF">OVA965_LOCUS4838</name>
    <name evidence="7" type="ORF">TMI583_LOCUS4836</name>
</gene>